<dbReference type="Pfam" id="PF22252">
    <property type="entry name" value="PNGase_F-II_N"/>
    <property type="match status" value="1"/>
</dbReference>
<dbReference type="AlphaFoldDB" id="A0A7W2R2F5"/>
<accession>A0A7W2R2F5</accession>
<protein>
    <submittedName>
        <fullName evidence="1">GLPGLI family protein</fullName>
    </submittedName>
</protein>
<dbReference type="Proteomes" id="UP000541857">
    <property type="component" value="Unassembled WGS sequence"/>
</dbReference>
<dbReference type="RefSeq" id="WP_182202442.1">
    <property type="nucleotide sequence ID" value="NZ_JACGLT010000002.1"/>
</dbReference>
<proteinExistence type="predicted"/>
<name>A0A7W2R2F5_9FLAO</name>
<reference evidence="1 2" key="1">
    <citation type="submission" date="2020-07" db="EMBL/GenBank/DDBJ databases">
        <title>Bacterium isolated from marine sediment.</title>
        <authorList>
            <person name="Shang D."/>
        </authorList>
    </citation>
    <scope>NUCLEOTIDE SEQUENCE [LARGE SCALE GENOMIC DNA]</scope>
    <source>
        <strain evidence="1 2">F6074</strain>
    </source>
</reference>
<dbReference type="EMBL" id="JACGLT010000002">
    <property type="protein sequence ID" value="MBA6151724.1"/>
    <property type="molecule type" value="Genomic_DNA"/>
</dbReference>
<keyword evidence="2" id="KW-1185">Reference proteome</keyword>
<evidence type="ECO:0000313" key="1">
    <source>
        <dbReference type="EMBL" id="MBA6151724.1"/>
    </source>
</evidence>
<dbReference type="NCBIfam" id="TIGR01200">
    <property type="entry name" value="GLPGLI"/>
    <property type="match status" value="1"/>
</dbReference>
<gene>
    <name evidence="1" type="ORF">H3Z82_03185</name>
</gene>
<comment type="caution">
    <text evidence="1">The sequence shown here is derived from an EMBL/GenBank/DDBJ whole genome shotgun (WGS) entry which is preliminary data.</text>
</comment>
<dbReference type="InterPro" id="IPR005901">
    <property type="entry name" value="GLPGLI"/>
</dbReference>
<evidence type="ECO:0000313" key="2">
    <source>
        <dbReference type="Proteomes" id="UP000541857"/>
    </source>
</evidence>
<sequence>MKNKFLSILFGLIIAPIFGQYLYVEYEHTVNVVKETGSFKMNAILVAEDNLSHYTVFFNNDKFKNISKVVKNQNDESSFHVFTSVDVGDSSTLIYNKIDNRISLNLLDNGKPIVIEDNGVKFDWKLSDETKTIQNFKCTKATVDFRGRQYIVWFTTDIPVSFGPWKFHDLPGLILQVHDVDNLFEWSATKIQYPIQIDKTLDAVHSGANFKVMSLRDYLKRQSEKRTEDEKMRLSKLPKGTRIVESKNENKGIELVYEWELDEDKKN</sequence>
<organism evidence="1 2">
    <name type="scientific">Gelidibacter maritimus</name>
    <dbReference type="NCBI Taxonomy" id="2761487"/>
    <lineage>
        <taxon>Bacteria</taxon>
        <taxon>Pseudomonadati</taxon>
        <taxon>Bacteroidota</taxon>
        <taxon>Flavobacteriia</taxon>
        <taxon>Flavobacteriales</taxon>
        <taxon>Flavobacteriaceae</taxon>
        <taxon>Gelidibacter</taxon>
    </lineage>
</organism>